<gene>
    <name evidence="1" type="ORF">HHS34_002575</name>
</gene>
<proteinExistence type="predicted"/>
<sequence length="248" mass="28837">MTRQRCLLVGSSHVRGWWILHSARILPPLLLDPDIAFGFDALPLFSLHAKNIIAAHADSVDKIILFVSDFRYGNELFLKHKKPESFYIDDNLDDRFRCCGCESYSSTSREAISPETDLRLYENGLKILDEYILQYQDKITFIFWDLNIREAKNIEKNKYMVNGFYCHPVWSYSYLVNRYKENTLDVSIIRKDFKNFTFDEIGHASYKGYVFLWNLIKTKDSGRAFAIAQKEVDPGLARLFPGMLTGDS</sequence>
<evidence type="ECO:0000313" key="1">
    <source>
        <dbReference type="EMBL" id="XRI74092.1"/>
    </source>
</evidence>
<dbReference type="Proteomes" id="UP001195965">
    <property type="component" value="Chromosome"/>
</dbReference>
<name>A0ACD5HHJ3_9PROT</name>
<protein>
    <submittedName>
        <fullName evidence="1">Uncharacterized protein</fullName>
    </submittedName>
</protein>
<dbReference type="EMBL" id="CP127526">
    <property type="protein sequence ID" value="XRI74092.1"/>
    <property type="molecule type" value="Genomic_DNA"/>
</dbReference>
<organism evidence="1 2">
    <name type="scientific">Acidithiobacillus montserratensis</name>
    <dbReference type="NCBI Taxonomy" id="2729135"/>
    <lineage>
        <taxon>Bacteria</taxon>
        <taxon>Pseudomonadati</taxon>
        <taxon>Pseudomonadota</taxon>
        <taxon>Acidithiobacillia</taxon>
        <taxon>Acidithiobacillales</taxon>
        <taxon>Acidithiobacillaceae</taxon>
        <taxon>Acidithiobacillus</taxon>
    </lineage>
</organism>
<evidence type="ECO:0000313" key="2">
    <source>
        <dbReference type="Proteomes" id="UP001195965"/>
    </source>
</evidence>
<reference evidence="1 2" key="1">
    <citation type="journal article" date="2021" name="ISME J.">
        <title>Genomic evolution of the class Acidithiobacillia: deep-branching Proteobacteria living in extreme acidic conditions.</title>
        <authorList>
            <person name="Moya-Beltran A."/>
            <person name="Beard S."/>
            <person name="Rojas-Villalobos C."/>
            <person name="Issotta F."/>
            <person name="Gallardo Y."/>
            <person name="Ulloa R."/>
            <person name="Giaveno A."/>
            <person name="Degli Esposti M."/>
            <person name="Johnson D.B."/>
            <person name="Quatrini R."/>
        </authorList>
    </citation>
    <scope>NUCLEOTIDE SEQUENCE [LARGE SCALE GENOMIC DNA]</scope>
    <source>
        <strain evidence="1 2">GG1-14</strain>
    </source>
</reference>
<keyword evidence="2" id="KW-1185">Reference proteome</keyword>
<accession>A0ACD5HHJ3</accession>